<evidence type="ECO:0000313" key="4">
    <source>
        <dbReference type="Proteomes" id="UP001302274"/>
    </source>
</evidence>
<dbReference type="InterPro" id="IPR018392">
    <property type="entry name" value="LysM"/>
</dbReference>
<dbReference type="Gene3D" id="3.10.350.10">
    <property type="entry name" value="LysM domain"/>
    <property type="match status" value="1"/>
</dbReference>
<dbReference type="InterPro" id="IPR008258">
    <property type="entry name" value="Transglycosylase_SLT_dom_1"/>
</dbReference>
<evidence type="ECO:0000259" key="2">
    <source>
        <dbReference type="PROSITE" id="PS51782"/>
    </source>
</evidence>
<evidence type="ECO:0000256" key="1">
    <source>
        <dbReference type="ARBA" id="ARBA00007734"/>
    </source>
</evidence>
<accession>A0ABU5VSK5</accession>
<reference evidence="3 4" key="1">
    <citation type="submission" date="2023-11" db="EMBL/GenBank/DDBJ databases">
        <title>A Novel Polar Bacteriovorax (B. antarcticus) Isolated from the Biocrust in Antarctica.</title>
        <authorList>
            <person name="Mun W."/>
            <person name="Choi S.Y."/>
            <person name="Mitchell R.J."/>
        </authorList>
    </citation>
    <scope>NUCLEOTIDE SEQUENCE [LARGE SCALE GENOMIC DNA]</scope>
    <source>
        <strain evidence="3 4">PP10</strain>
    </source>
</reference>
<dbReference type="Gene3D" id="1.10.530.10">
    <property type="match status" value="1"/>
</dbReference>
<organism evidence="3 4">
    <name type="scientific">Bacteriovorax antarcticus</name>
    <dbReference type="NCBI Taxonomy" id="3088717"/>
    <lineage>
        <taxon>Bacteria</taxon>
        <taxon>Pseudomonadati</taxon>
        <taxon>Bdellovibrionota</taxon>
        <taxon>Bacteriovoracia</taxon>
        <taxon>Bacteriovoracales</taxon>
        <taxon>Bacteriovoracaceae</taxon>
        <taxon>Bacteriovorax</taxon>
    </lineage>
</organism>
<gene>
    <name evidence="3" type="ORF">SHI21_07465</name>
</gene>
<dbReference type="PANTHER" id="PTHR37423:SF2">
    <property type="entry name" value="MEMBRANE-BOUND LYTIC MUREIN TRANSGLYCOSYLASE C"/>
    <property type="match status" value="1"/>
</dbReference>
<dbReference type="EMBL" id="JAYGJQ010000001">
    <property type="protein sequence ID" value="MEA9356032.1"/>
    <property type="molecule type" value="Genomic_DNA"/>
</dbReference>
<dbReference type="SUPFAM" id="SSF54106">
    <property type="entry name" value="LysM domain"/>
    <property type="match status" value="1"/>
</dbReference>
<dbReference type="InterPro" id="IPR023346">
    <property type="entry name" value="Lysozyme-like_dom_sf"/>
</dbReference>
<dbReference type="Pfam" id="PF01464">
    <property type="entry name" value="SLT"/>
    <property type="match status" value="1"/>
</dbReference>
<dbReference type="PROSITE" id="PS51257">
    <property type="entry name" value="PROKAR_LIPOPROTEIN"/>
    <property type="match status" value="1"/>
</dbReference>
<comment type="similarity">
    <text evidence="1">Belongs to the transglycosylase Slt family.</text>
</comment>
<protein>
    <submittedName>
        <fullName evidence="3">Transglycosylase SLT domain-containing protein</fullName>
    </submittedName>
</protein>
<dbReference type="Pfam" id="PF01476">
    <property type="entry name" value="LysM"/>
    <property type="match status" value="1"/>
</dbReference>
<feature type="domain" description="LysM" evidence="2">
    <location>
        <begin position="464"/>
        <end position="509"/>
    </location>
</feature>
<sequence>MRKITVVFLALVLASCTTIKKNTIHRTNTVSLAATDFQIAPPLTPLKEEVAEIEVVSDDDDDIEEDMGLEDEHKTLLAETPTVESLIPNFVIDGVAFPEHKIGKGKIFYLEGAEELNLENNFFDIPVVYNPLVKKWVEYFTTRGRKFFSLYVERAGRYAPMIGSILEENDLPRDLIFLAMAESGFSNHAKSVAAAVGPWQFMPATGKNYSLNQNWYVDERKDPIKATIAAAQYLGKLYNDFGAWEIATAAYNAGEGKLGRAIKKYKTNDFWELSKGKYLKSETKNYVPKIMALAIIGKNLKTFGFTEIDFRAPLIYKEVQVGPMTDILKLSKALNLNPEEVQKLNPEILRWFTPPDVRSYTLRLPPMSAESYANCCLKKDFKSTNFQEYIVPKKMSLLQVSKKFRLKNTLILSHLNSLSPKAKLSKGVVIKLPFRKEDKLVSTNRYYADLFDKTIVKKKKVFARFYKVKKGDSLFHIAKKHKTTVSRIMASNSDIPRSGKVYPGLRLVIK</sequence>
<comment type="caution">
    <text evidence="3">The sequence shown here is derived from an EMBL/GenBank/DDBJ whole genome shotgun (WGS) entry which is preliminary data.</text>
</comment>
<dbReference type="CDD" id="cd00118">
    <property type="entry name" value="LysM"/>
    <property type="match status" value="1"/>
</dbReference>
<proteinExistence type="inferred from homology"/>
<dbReference type="SUPFAM" id="SSF53955">
    <property type="entry name" value="Lysozyme-like"/>
    <property type="match status" value="1"/>
</dbReference>
<dbReference type="Proteomes" id="UP001302274">
    <property type="component" value="Unassembled WGS sequence"/>
</dbReference>
<name>A0ABU5VSK5_9BACT</name>
<keyword evidence="4" id="KW-1185">Reference proteome</keyword>
<dbReference type="SMART" id="SM00257">
    <property type="entry name" value="LysM"/>
    <property type="match status" value="1"/>
</dbReference>
<dbReference type="PROSITE" id="PS51782">
    <property type="entry name" value="LYSM"/>
    <property type="match status" value="1"/>
</dbReference>
<evidence type="ECO:0000313" key="3">
    <source>
        <dbReference type="EMBL" id="MEA9356032.1"/>
    </source>
</evidence>
<dbReference type="PANTHER" id="PTHR37423">
    <property type="entry name" value="SOLUBLE LYTIC MUREIN TRANSGLYCOSYLASE-RELATED"/>
    <property type="match status" value="1"/>
</dbReference>
<dbReference type="InterPro" id="IPR036779">
    <property type="entry name" value="LysM_dom_sf"/>
</dbReference>
<dbReference type="RefSeq" id="WP_323575697.1">
    <property type="nucleotide sequence ID" value="NZ_JAYGJQ010000001.1"/>
</dbReference>
<dbReference type="CDD" id="cd16894">
    <property type="entry name" value="MltD-like"/>
    <property type="match status" value="1"/>
</dbReference>